<keyword evidence="4" id="KW-0804">Transcription</keyword>
<protein>
    <recommendedName>
        <fullName evidence="9">B3 domain-containing protein</fullName>
    </recommendedName>
</protein>
<keyword evidence="3" id="KW-0238">DNA-binding</keyword>
<evidence type="ECO:0000256" key="4">
    <source>
        <dbReference type="ARBA" id="ARBA00023163"/>
    </source>
</evidence>
<keyword evidence="2" id="KW-0805">Transcription regulation</keyword>
<dbReference type="InterPro" id="IPR005508">
    <property type="entry name" value="At2g31720-like"/>
</dbReference>
<feature type="region of interest" description="Disordered" evidence="6">
    <location>
        <begin position="174"/>
        <end position="224"/>
    </location>
</feature>
<proteinExistence type="predicted"/>
<dbReference type="SUPFAM" id="SSF101936">
    <property type="entry name" value="DNA-binding pseudobarrel domain"/>
    <property type="match status" value="1"/>
</dbReference>
<evidence type="ECO:0000313" key="8">
    <source>
        <dbReference type="Proteomes" id="UP001642360"/>
    </source>
</evidence>
<evidence type="ECO:0000256" key="6">
    <source>
        <dbReference type="SAM" id="MobiDB-lite"/>
    </source>
</evidence>
<evidence type="ECO:0000256" key="2">
    <source>
        <dbReference type="ARBA" id="ARBA00023015"/>
    </source>
</evidence>
<keyword evidence="8" id="KW-1185">Reference proteome</keyword>
<dbReference type="GO" id="GO:0005634">
    <property type="term" value="C:nucleus"/>
    <property type="evidence" value="ECO:0007669"/>
    <property type="project" value="UniProtKB-SubCell"/>
</dbReference>
<evidence type="ECO:0000256" key="1">
    <source>
        <dbReference type="ARBA" id="ARBA00004123"/>
    </source>
</evidence>
<gene>
    <name evidence="7" type="ORF">ILEXP_LOCUS18374</name>
</gene>
<accession>A0ABC8S760</accession>
<dbReference type="PANTHER" id="PTHR31541">
    <property type="entry name" value="B3 DOMAIN PLANT PROTEIN-RELATED"/>
    <property type="match status" value="1"/>
</dbReference>
<evidence type="ECO:0000256" key="3">
    <source>
        <dbReference type="ARBA" id="ARBA00023125"/>
    </source>
</evidence>
<dbReference type="Pfam" id="PF03754">
    <property type="entry name" value="At2g31720-like"/>
    <property type="match status" value="1"/>
</dbReference>
<comment type="caution">
    <text evidence="7">The sequence shown here is derived from an EMBL/GenBank/DDBJ whole genome shotgun (WGS) entry which is preliminary data.</text>
</comment>
<evidence type="ECO:0008006" key="9">
    <source>
        <dbReference type="Google" id="ProtNLM"/>
    </source>
</evidence>
<sequence>MFDFSFELLKGVKIKENHTTSDFMLPIAEVVMEKDEREKGLLKEETLKEAVMDNLMMNTEQPSTSESSSQQPIDDSFELCEKKKEGNLQEVVMDSLCMNNGQGFMNDASVDKPTTDSHESCEKRAVLMKLENSMEKKQISSSLEICKKEEVCWYHNVPRKPRTMRVEVFMNPTSMDSTEKSEKRASKREFLEGENSGTKIVQPKKPQKNMPQRRPVPNQTPDLPTRFKDLISAMGGSEPVLVIQKPLFDTDVSDQHGRLSIPISQIEQRFKLEDDEKRALDLRTNENKCGEISAKLIGPSMEESEIKLRKWDMKKKPGHGVKNNAMYVLTKFWNDFKLINELVAGMVVQIWSFRVGSERWFVLVRVGTDEGEGSNGGNSIDNSPSTSQGNNIASTSATHTQEH</sequence>
<organism evidence="7 8">
    <name type="scientific">Ilex paraguariensis</name>
    <name type="common">yerba mate</name>
    <dbReference type="NCBI Taxonomy" id="185542"/>
    <lineage>
        <taxon>Eukaryota</taxon>
        <taxon>Viridiplantae</taxon>
        <taxon>Streptophyta</taxon>
        <taxon>Embryophyta</taxon>
        <taxon>Tracheophyta</taxon>
        <taxon>Spermatophyta</taxon>
        <taxon>Magnoliopsida</taxon>
        <taxon>eudicotyledons</taxon>
        <taxon>Gunneridae</taxon>
        <taxon>Pentapetalae</taxon>
        <taxon>asterids</taxon>
        <taxon>campanulids</taxon>
        <taxon>Aquifoliales</taxon>
        <taxon>Aquifoliaceae</taxon>
        <taxon>Ilex</taxon>
    </lineage>
</organism>
<evidence type="ECO:0000313" key="7">
    <source>
        <dbReference type="EMBL" id="CAK9150237.1"/>
    </source>
</evidence>
<dbReference type="PANTHER" id="PTHR31541:SF25">
    <property type="entry name" value="GAMMA-GLIADIN B"/>
    <property type="match status" value="1"/>
</dbReference>
<dbReference type="GO" id="GO:0003677">
    <property type="term" value="F:DNA binding"/>
    <property type="evidence" value="ECO:0007669"/>
    <property type="project" value="UniProtKB-KW"/>
</dbReference>
<reference evidence="7 8" key="1">
    <citation type="submission" date="2024-02" db="EMBL/GenBank/DDBJ databases">
        <authorList>
            <person name="Vignale AGUSTIN F."/>
            <person name="Sosa J E."/>
            <person name="Modenutti C."/>
        </authorList>
    </citation>
    <scope>NUCLEOTIDE SEQUENCE [LARGE SCALE GENOMIC DNA]</scope>
</reference>
<feature type="region of interest" description="Disordered" evidence="6">
    <location>
        <begin position="370"/>
        <end position="403"/>
    </location>
</feature>
<feature type="compositionally biased region" description="Basic and acidic residues" evidence="6">
    <location>
        <begin position="177"/>
        <end position="191"/>
    </location>
</feature>
<dbReference type="Proteomes" id="UP001642360">
    <property type="component" value="Unassembled WGS sequence"/>
</dbReference>
<feature type="compositionally biased region" description="Polar residues" evidence="6">
    <location>
        <begin position="377"/>
        <end position="403"/>
    </location>
</feature>
<dbReference type="Gene3D" id="2.40.330.10">
    <property type="entry name" value="DNA-binding pseudobarrel domain"/>
    <property type="match status" value="1"/>
</dbReference>
<dbReference type="InterPro" id="IPR015300">
    <property type="entry name" value="DNA-bd_pseudobarrel_sf"/>
</dbReference>
<dbReference type="EMBL" id="CAUOFW020002005">
    <property type="protein sequence ID" value="CAK9150237.1"/>
    <property type="molecule type" value="Genomic_DNA"/>
</dbReference>
<keyword evidence="5" id="KW-0539">Nucleus</keyword>
<name>A0ABC8S760_9AQUA</name>
<evidence type="ECO:0000256" key="5">
    <source>
        <dbReference type="ARBA" id="ARBA00023242"/>
    </source>
</evidence>
<comment type="subcellular location">
    <subcellularLocation>
        <location evidence="1">Nucleus</location>
    </subcellularLocation>
</comment>
<dbReference type="AlphaFoldDB" id="A0ABC8S760"/>